<feature type="domain" description="Cas12f1-like TNB" evidence="2">
    <location>
        <begin position="533"/>
        <end position="599"/>
    </location>
</feature>
<dbReference type="EMBL" id="JACJTU010000031">
    <property type="protein sequence ID" value="MBD2737418.1"/>
    <property type="molecule type" value="Genomic_DNA"/>
</dbReference>
<keyword evidence="1" id="KW-0238">DNA-binding</keyword>
<evidence type="ECO:0000313" key="4">
    <source>
        <dbReference type="Proteomes" id="UP000637383"/>
    </source>
</evidence>
<accession>A0ABR8KEY2</accession>
<evidence type="ECO:0000259" key="2">
    <source>
        <dbReference type="Pfam" id="PF07282"/>
    </source>
</evidence>
<dbReference type="RefSeq" id="WP_190958002.1">
    <property type="nucleotide sequence ID" value="NZ_JACJTU010000031.1"/>
</dbReference>
<evidence type="ECO:0000313" key="3">
    <source>
        <dbReference type="EMBL" id="MBD2737418.1"/>
    </source>
</evidence>
<protein>
    <submittedName>
        <fullName evidence="3">Transposase</fullName>
    </submittedName>
</protein>
<reference evidence="3 4" key="1">
    <citation type="journal article" date="2020" name="ISME J.">
        <title>Comparative genomics reveals insights into cyanobacterial evolution and habitat adaptation.</title>
        <authorList>
            <person name="Chen M.Y."/>
            <person name="Teng W.K."/>
            <person name="Zhao L."/>
            <person name="Hu C.X."/>
            <person name="Zhou Y.K."/>
            <person name="Han B.P."/>
            <person name="Song L.R."/>
            <person name="Shu W.S."/>
        </authorList>
    </citation>
    <scope>NUCLEOTIDE SEQUENCE [LARGE SCALE GENOMIC DNA]</scope>
    <source>
        <strain evidence="3 4">FACHB-159</strain>
    </source>
</reference>
<keyword evidence="4" id="KW-1185">Reference proteome</keyword>
<gene>
    <name evidence="3" type="ORF">H6H03_26635</name>
</gene>
<evidence type="ECO:0000256" key="1">
    <source>
        <dbReference type="ARBA" id="ARBA00023125"/>
    </source>
</evidence>
<organism evidence="3 4">
    <name type="scientific">Nostoc paludosum FACHB-159</name>
    <dbReference type="NCBI Taxonomy" id="2692908"/>
    <lineage>
        <taxon>Bacteria</taxon>
        <taxon>Bacillati</taxon>
        <taxon>Cyanobacteriota</taxon>
        <taxon>Cyanophyceae</taxon>
        <taxon>Nostocales</taxon>
        <taxon>Nostocaceae</taxon>
        <taxon>Nostoc</taxon>
    </lineage>
</organism>
<proteinExistence type="predicted"/>
<comment type="caution">
    <text evidence="3">The sequence shown here is derived from an EMBL/GenBank/DDBJ whole genome shotgun (WGS) entry which is preliminary data.</text>
</comment>
<dbReference type="InterPro" id="IPR010095">
    <property type="entry name" value="Cas12f1-like_TNB"/>
</dbReference>
<dbReference type="NCBIfam" id="NF040570">
    <property type="entry name" value="guided_TnpB"/>
    <property type="match status" value="1"/>
</dbReference>
<dbReference type="Pfam" id="PF07282">
    <property type="entry name" value="Cas12f1-like_TNB"/>
    <property type="match status" value="1"/>
</dbReference>
<name>A0ABR8KEY2_9NOSO</name>
<sequence>MKSKKSIKRYGKTYQQMKTVKIKVQLTPEQIIQYNQFLEELTWLWNKLLANQLHNHCLTWYKWADNKSKEISEALKVKIEQEKINSSTKSSKNKRKKSKLDTSILDEFSPFDLTGIIKCPLQFGNSAFLGAACRIATGGNYWEKDESIKIAYKNSKGEIGYKHGYKLVKGDKPYTPIKPEAHSYRLAITDKNEQRQLKQSSVFDHLGLLNNIRKFENLPNLSIKTDFVSGIIQEHFDVAWKAFLDPKLINRKKLRFKSKEDLVKTIINNQNPPKINFAQNTISIRGLGKVQVIDKSYQQRLEKDGYIPRTYTLTKKPSGYYVCITIAHPLVKEKKKLKDKLPNVGKIHGKDSQEYIDIQNRIKEIDEIIAKEGYKSKHKLEREISAGIDPGVKAVIASDHGALFRPNLKRERIEVHIEKIQNQLSKIRLINDTKWKEAGNVGKRPQTKNETKLQAKISRLHEKAANSTNAFNHKLSSRLARTYNAIAWEDTQIQNLMKQCDPKLSGEHQGYEQNGATAKAGLNRILKIRSLGDLKAKTKHKLEKLGGKFEEPSAYNSSKICYLCGQEGNRNEQHIFLCQNLVCTNFNISVQADINAAINHKNNAGLGEASEIKYQTQRLKYKRIKRFKHRDKSKKNVDKFNQKM</sequence>
<dbReference type="Proteomes" id="UP000637383">
    <property type="component" value="Unassembled WGS sequence"/>
</dbReference>